<dbReference type="Proteomes" id="UP000535501">
    <property type="component" value="Unassembled WGS sequence"/>
</dbReference>
<protein>
    <submittedName>
        <fullName evidence="1">Uncharacterized protein</fullName>
    </submittedName>
</protein>
<evidence type="ECO:0000313" key="1">
    <source>
        <dbReference type="EMBL" id="MBB6182606.1"/>
    </source>
</evidence>
<accession>A0A7W9Z4Y8</accession>
<sequence>MGMMSGPMMSFMMVGGALFLLLVLAALVLSVVALLKYIRRPR</sequence>
<proteinExistence type="predicted"/>
<name>A0A7W9Z4Y8_9HYPH</name>
<evidence type="ECO:0000313" key="2">
    <source>
        <dbReference type="Proteomes" id="UP000535501"/>
    </source>
</evidence>
<organism evidence="1 2">
    <name type="scientific">Pseudorhizobium flavum</name>
    <dbReference type="NCBI Taxonomy" id="1335061"/>
    <lineage>
        <taxon>Bacteria</taxon>
        <taxon>Pseudomonadati</taxon>
        <taxon>Pseudomonadota</taxon>
        <taxon>Alphaproteobacteria</taxon>
        <taxon>Hyphomicrobiales</taxon>
        <taxon>Rhizobiaceae</taxon>
        <taxon>Rhizobium/Agrobacterium group</taxon>
        <taxon>Pseudorhizobium</taxon>
    </lineage>
</organism>
<comment type="caution">
    <text evidence="1">The sequence shown here is derived from an EMBL/GenBank/DDBJ whole genome shotgun (WGS) entry which is preliminary data.</text>
</comment>
<keyword evidence="2" id="KW-1185">Reference proteome</keyword>
<gene>
    <name evidence="1" type="ORF">HNQ75_004601</name>
</gene>
<dbReference type="EMBL" id="JACHEJ010000047">
    <property type="protein sequence ID" value="MBB6182606.1"/>
    <property type="molecule type" value="Genomic_DNA"/>
</dbReference>
<reference evidence="1 2" key="1">
    <citation type="submission" date="2020-08" db="EMBL/GenBank/DDBJ databases">
        <title>Genomic Encyclopedia of Type Strains, Phase IV (KMG-IV): sequencing the most valuable type-strain genomes for metagenomic binning, comparative biology and taxonomic classification.</title>
        <authorList>
            <person name="Goeker M."/>
        </authorList>
    </citation>
    <scope>NUCLEOTIDE SEQUENCE [LARGE SCALE GENOMIC DNA]</scope>
    <source>
        <strain evidence="1 2">DSM 102134</strain>
    </source>
</reference>
<dbReference type="AlphaFoldDB" id="A0A7W9Z4Y8"/>